<dbReference type="Pfam" id="PF11838">
    <property type="entry name" value="ERAP1_C"/>
    <property type="match status" value="1"/>
</dbReference>
<evidence type="ECO:0000313" key="2">
    <source>
        <dbReference type="EMBL" id="CAF5222505.1"/>
    </source>
</evidence>
<proteinExistence type="predicted"/>
<name>A0A8S3JWA6_9BILA</name>
<organism evidence="2 3">
    <name type="scientific">Rotaria magnacalcarata</name>
    <dbReference type="NCBI Taxonomy" id="392030"/>
    <lineage>
        <taxon>Eukaryota</taxon>
        <taxon>Metazoa</taxon>
        <taxon>Spiralia</taxon>
        <taxon>Gnathifera</taxon>
        <taxon>Rotifera</taxon>
        <taxon>Eurotatoria</taxon>
        <taxon>Bdelloidea</taxon>
        <taxon>Philodinida</taxon>
        <taxon>Philodinidae</taxon>
        <taxon>Rotaria</taxon>
    </lineage>
</organism>
<sequence length="120" mass="14208">ADTIEGQEYFDIIIAISQNPNGRDLAWNFYRHNYMMLLDRFGTSNRLFNQLITNIAQSFENEYYYFEMINFVNQYPSSSHYQQLAIDQILVNFEWFIDGFADTLDKAISPVNKPVSKKRN</sequence>
<protein>
    <recommendedName>
        <fullName evidence="1">ERAP1-like C-terminal domain-containing protein</fullName>
    </recommendedName>
</protein>
<dbReference type="EMBL" id="CAJOBI010353338">
    <property type="protein sequence ID" value="CAF5222505.1"/>
    <property type="molecule type" value="Genomic_DNA"/>
</dbReference>
<dbReference type="Proteomes" id="UP000676336">
    <property type="component" value="Unassembled WGS sequence"/>
</dbReference>
<evidence type="ECO:0000259" key="1">
    <source>
        <dbReference type="Pfam" id="PF11838"/>
    </source>
</evidence>
<reference evidence="2" key="1">
    <citation type="submission" date="2021-02" db="EMBL/GenBank/DDBJ databases">
        <authorList>
            <person name="Nowell W R."/>
        </authorList>
    </citation>
    <scope>NUCLEOTIDE SEQUENCE</scope>
</reference>
<dbReference type="InterPro" id="IPR024571">
    <property type="entry name" value="ERAP1-like_C_dom"/>
</dbReference>
<feature type="domain" description="ERAP1-like C-terminal" evidence="1">
    <location>
        <begin position="2"/>
        <end position="88"/>
    </location>
</feature>
<feature type="non-terminal residue" evidence="2">
    <location>
        <position position="1"/>
    </location>
</feature>
<evidence type="ECO:0000313" key="3">
    <source>
        <dbReference type="Proteomes" id="UP000676336"/>
    </source>
</evidence>
<comment type="caution">
    <text evidence="2">The sequence shown here is derived from an EMBL/GenBank/DDBJ whole genome shotgun (WGS) entry which is preliminary data.</text>
</comment>
<dbReference type="AlphaFoldDB" id="A0A8S3JWA6"/>
<dbReference type="Gene3D" id="1.25.50.20">
    <property type="match status" value="1"/>
</dbReference>
<gene>
    <name evidence="2" type="ORF">SMN809_LOCUS82870</name>
</gene>
<accession>A0A8S3JWA6</accession>